<dbReference type="InterPro" id="IPR045357">
    <property type="entry name" value="Aminopeptidase_N-like_N"/>
</dbReference>
<evidence type="ECO:0000256" key="2">
    <source>
        <dbReference type="ARBA" id="ARBA00001947"/>
    </source>
</evidence>
<evidence type="ECO:0000313" key="17">
    <source>
        <dbReference type="Proteomes" id="UP001596101"/>
    </source>
</evidence>
<dbReference type="InterPro" id="IPR050344">
    <property type="entry name" value="Peptidase_M1_aminopeptidases"/>
</dbReference>
<dbReference type="SUPFAM" id="SSF63737">
    <property type="entry name" value="Leukotriene A4 hydrolase N-terminal domain"/>
    <property type="match status" value="1"/>
</dbReference>
<evidence type="ECO:0000256" key="1">
    <source>
        <dbReference type="ARBA" id="ARBA00000098"/>
    </source>
</evidence>
<dbReference type="SUPFAM" id="SSF55486">
    <property type="entry name" value="Metalloproteases ('zincins'), catalytic domain"/>
    <property type="match status" value="1"/>
</dbReference>
<reference evidence="17" key="1">
    <citation type="journal article" date="2019" name="Int. J. Syst. Evol. Microbiol.">
        <title>The Global Catalogue of Microorganisms (GCM) 10K type strain sequencing project: providing services to taxonomists for standard genome sequencing and annotation.</title>
        <authorList>
            <consortium name="The Broad Institute Genomics Platform"/>
            <consortium name="The Broad Institute Genome Sequencing Center for Infectious Disease"/>
            <person name="Wu L."/>
            <person name="Ma J."/>
        </authorList>
    </citation>
    <scope>NUCLEOTIDE SEQUENCE [LARGE SCALE GENOMIC DNA]</scope>
    <source>
        <strain evidence="17">CCUG 43111</strain>
    </source>
</reference>
<keyword evidence="6 16" id="KW-0031">Aminopeptidase</keyword>
<dbReference type="Gene3D" id="1.10.390.10">
    <property type="entry name" value="Neutral Protease Domain 2"/>
    <property type="match status" value="1"/>
</dbReference>
<feature type="signal peptide" evidence="12">
    <location>
        <begin position="1"/>
        <end position="32"/>
    </location>
</feature>
<dbReference type="EC" id="3.4.11.2" evidence="4"/>
<accession>A0ABW0MT68</accession>
<comment type="similarity">
    <text evidence="3">Belongs to the peptidase M1 family.</text>
</comment>
<protein>
    <recommendedName>
        <fullName evidence="5">Aminopeptidase N</fullName>
        <ecNumber evidence="4">3.4.11.2</ecNumber>
    </recommendedName>
</protein>
<feature type="domain" description="ERAP1-like C-terminal" evidence="14">
    <location>
        <begin position="561"/>
        <end position="871"/>
    </location>
</feature>
<evidence type="ECO:0000256" key="6">
    <source>
        <dbReference type="ARBA" id="ARBA00022438"/>
    </source>
</evidence>
<evidence type="ECO:0000256" key="7">
    <source>
        <dbReference type="ARBA" id="ARBA00022670"/>
    </source>
</evidence>
<dbReference type="InterPro" id="IPR027268">
    <property type="entry name" value="Peptidase_M4/M1_CTD_sf"/>
</dbReference>
<sequence>MTIFAPRAATPIAFTVASVFAASAFAFTSAHAAAPAPRAENAFLSQQDAAARSARVSNVDYALEFTLTGNPSFSGVTTASFDLNDNSAPLTIDLDKATVQSVTVNGKKVDAKYNNWFVTIAAADLVKGRNTVVIAYERLHSTNGEGLHRMVDPVDKRVYTYSHFEPAAAHQMFAVFDQPDLKATYQVTATAPADWQVVSTTRETRIEEAGANKRWIFPKSKKLSPYNFSLHAGPYKVWEDKSGKYPMRLFARQSVASQVTPEDWFRYTKDGLAFFDNYFGIPYQFEKYDQLLVPDFLYGAMENAGAITFAEGGFLHKAKMTDAQRQSLASVIMHEMAHQWFGDLVTMQWWNGLWLNESFASFMGTLATAEATEFKDAWQHFYSTGKQAAYVQDQKSNTHPIEVPVPSTANAFDNIDAITYSKGASTLMQLRHLLGAETFRKGVHNYLVKYSYQNAKLDDFIGSLGEAAGRDLSGWTKQWLYEPGVNTIAANFTCANGKVKNFTLQQTAPSKLLPTLREQRVQVATFKVEGGKLVALQTVPVTYAGATTKVPALAGTACPDLVYPNYQDWGFVKVQLDKRSFETARTSLANVDDALLRTMLWQSLWDGVRDGKLPLNEFIKTALANAPQEKDYTLLGDVLGKVAAAKHYIDAMGLQTAWARQTRAALEEMAWNGTIASKGNENFQRRWFNTYLGLASTPAALERLSGILAGTVTVDGLNINQDLRWAIIGRLNRYNVAGAPALVEQEASRDKSDSGQAAALAATVVRPDAAVKAQWLGTVENLKTDLPFSKIRTAMGSLYPTEQRELAEQTADRRLAQLPAIDKAAGPVYMRSYAGTMIPANCTPASVKRLSEAVARMKDLSAGTRRALIDAQQEDQRCVTIKQAMTAPK</sequence>
<keyword evidence="8" id="KW-0479">Metal-binding</keyword>
<keyword evidence="9 16" id="KW-0378">Hydrolase</keyword>
<evidence type="ECO:0000256" key="9">
    <source>
        <dbReference type="ARBA" id="ARBA00022801"/>
    </source>
</evidence>
<evidence type="ECO:0000256" key="4">
    <source>
        <dbReference type="ARBA" id="ARBA00012564"/>
    </source>
</evidence>
<comment type="cofactor">
    <cofactor evidence="2">
        <name>Zn(2+)</name>
        <dbReference type="ChEBI" id="CHEBI:29105"/>
    </cofactor>
</comment>
<keyword evidence="12" id="KW-0732">Signal</keyword>
<dbReference type="PANTHER" id="PTHR11533">
    <property type="entry name" value="PROTEASE M1 ZINC METALLOPROTEASE"/>
    <property type="match status" value="1"/>
</dbReference>
<keyword evidence="10" id="KW-0862">Zinc</keyword>
<dbReference type="PRINTS" id="PR00756">
    <property type="entry name" value="ALADIPTASE"/>
</dbReference>
<feature type="domain" description="Aminopeptidase N-like N-terminal" evidence="15">
    <location>
        <begin position="65"/>
        <end position="226"/>
    </location>
</feature>
<dbReference type="InterPro" id="IPR012778">
    <property type="entry name" value="Pept_M1_aminopeptidase"/>
</dbReference>
<evidence type="ECO:0000256" key="11">
    <source>
        <dbReference type="ARBA" id="ARBA00023049"/>
    </source>
</evidence>
<evidence type="ECO:0000256" key="3">
    <source>
        <dbReference type="ARBA" id="ARBA00010136"/>
    </source>
</evidence>
<dbReference type="RefSeq" id="WP_379761259.1">
    <property type="nucleotide sequence ID" value="NZ_JBHSMR010000014.1"/>
</dbReference>
<dbReference type="Pfam" id="PF17900">
    <property type="entry name" value="Peptidase_M1_N"/>
    <property type="match status" value="1"/>
</dbReference>
<dbReference type="InterPro" id="IPR001930">
    <property type="entry name" value="Peptidase_M1"/>
</dbReference>
<dbReference type="CDD" id="cd09602">
    <property type="entry name" value="M1_APN"/>
    <property type="match status" value="1"/>
</dbReference>
<dbReference type="EMBL" id="JBHSMR010000014">
    <property type="protein sequence ID" value="MFC5481113.1"/>
    <property type="molecule type" value="Genomic_DNA"/>
</dbReference>
<evidence type="ECO:0000259" key="13">
    <source>
        <dbReference type="Pfam" id="PF01433"/>
    </source>
</evidence>
<dbReference type="Pfam" id="PF11838">
    <property type="entry name" value="ERAP1_C"/>
    <property type="match status" value="1"/>
</dbReference>
<comment type="caution">
    <text evidence="16">The sequence shown here is derived from an EMBL/GenBank/DDBJ whole genome shotgun (WGS) entry which is preliminary data.</text>
</comment>
<dbReference type="Gene3D" id="2.60.40.1730">
    <property type="entry name" value="tricorn interacting facor f3 domain"/>
    <property type="match status" value="1"/>
</dbReference>
<dbReference type="Pfam" id="PF01433">
    <property type="entry name" value="Peptidase_M1"/>
    <property type="match status" value="1"/>
</dbReference>
<evidence type="ECO:0000259" key="14">
    <source>
        <dbReference type="Pfam" id="PF11838"/>
    </source>
</evidence>
<keyword evidence="7" id="KW-0645">Protease</keyword>
<keyword evidence="17" id="KW-1185">Reference proteome</keyword>
<evidence type="ECO:0000256" key="12">
    <source>
        <dbReference type="SAM" id="SignalP"/>
    </source>
</evidence>
<dbReference type="NCBIfam" id="TIGR02412">
    <property type="entry name" value="pepN_strep_liv"/>
    <property type="match status" value="1"/>
</dbReference>
<keyword evidence="11" id="KW-0482">Metalloprotease</keyword>
<evidence type="ECO:0000259" key="15">
    <source>
        <dbReference type="Pfam" id="PF17900"/>
    </source>
</evidence>
<evidence type="ECO:0000313" key="16">
    <source>
        <dbReference type="EMBL" id="MFC5481113.1"/>
    </source>
</evidence>
<proteinExistence type="inferred from homology"/>
<dbReference type="GO" id="GO:0016285">
    <property type="term" value="F:alanyl aminopeptidase activity"/>
    <property type="evidence" value="ECO:0007669"/>
    <property type="project" value="UniProtKB-EC"/>
</dbReference>
<evidence type="ECO:0000256" key="8">
    <source>
        <dbReference type="ARBA" id="ARBA00022723"/>
    </source>
</evidence>
<dbReference type="PANTHER" id="PTHR11533:SF174">
    <property type="entry name" value="PUROMYCIN-SENSITIVE AMINOPEPTIDASE-RELATED"/>
    <property type="match status" value="1"/>
</dbReference>
<evidence type="ECO:0000256" key="5">
    <source>
        <dbReference type="ARBA" id="ARBA00015611"/>
    </source>
</evidence>
<feature type="domain" description="Peptidase M1 membrane alanine aminopeptidase" evidence="13">
    <location>
        <begin position="268"/>
        <end position="479"/>
    </location>
</feature>
<dbReference type="Proteomes" id="UP001596101">
    <property type="component" value="Unassembled WGS sequence"/>
</dbReference>
<comment type="catalytic activity">
    <reaction evidence="1">
        <text>Release of an N-terminal amino acid, Xaa-|-Yaa- from a peptide, amide or arylamide. Xaa is preferably Ala, but may be most amino acids including Pro (slow action). When a terminal hydrophobic residue is followed by a prolyl residue, the two may be released as an intact Xaa-Pro dipeptide.</text>
        <dbReference type="EC" id="3.4.11.2"/>
    </reaction>
</comment>
<name>A0ABW0MT68_9BURK</name>
<organism evidence="16 17">
    <name type="scientific">Massilia suwonensis</name>
    <dbReference type="NCBI Taxonomy" id="648895"/>
    <lineage>
        <taxon>Bacteria</taxon>
        <taxon>Pseudomonadati</taxon>
        <taxon>Pseudomonadota</taxon>
        <taxon>Betaproteobacteria</taxon>
        <taxon>Burkholderiales</taxon>
        <taxon>Oxalobacteraceae</taxon>
        <taxon>Telluria group</taxon>
        <taxon>Massilia</taxon>
    </lineage>
</organism>
<dbReference type="InterPro" id="IPR024571">
    <property type="entry name" value="ERAP1-like_C_dom"/>
</dbReference>
<dbReference type="InterPro" id="IPR014782">
    <property type="entry name" value="Peptidase_M1_dom"/>
</dbReference>
<evidence type="ECO:0000256" key="10">
    <source>
        <dbReference type="ARBA" id="ARBA00022833"/>
    </source>
</evidence>
<feature type="chain" id="PRO_5045181326" description="Aminopeptidase N" evidence="12">
    <location>
        <begin position="33"/>
        <end position="889"/>
    </location>
</feature>
<gene>
    <name evidence="16" type="primary">pepN</name>
    <name evidence="16" type="ORF">ACFPQ5_23205</name>
</gene>
<dbReference type="InterPro" id="IPR042097">
    <property type="entry name" value="Aminopeptidase_N-like_N_sf"/>
</dbReference>